<evidence type="ECO:0000313" key="1">
    <source>
        <dbReference type="EMBL" id="RIB16649.1"/>
    </source>
</evidence>
<dbReference type="AlphaFoldDB" id="A0A397V6W7"/>
<accession>A0A397V6W7</accession>
<evidence type="ECO:0000313" key="2">
    <source>
        <dbReference type="Proteomes" id="UP000266673"/>
    </source>
</evidence>
<gene>
    <name evidence="1" type="ORF">C2G38_2189375</name>
</gene>
<dbReference type="EMBL" id="QKWP01000660">
    <property type="protein sequence ID" value="RIB16649.1"/>
    <property type="molecule type" value="Genomic_DNA"/>
</dbReference>
<name>A0A397V6W7_9GLOM</name>
<comment type="caution">
    <text evidence="1">The sequence shown here is derived from an EMBL/GenBank/DDBJ whole genome shotgun (WGS) entry which is preliminary data.</text>
</comment>
<reference evidence="1 2" key="1">
    <citation type="submission" date="2018-06" db="EMBL/GenBank/DDBJ databases">
        <title>Comparative genomics reveals the genomic features of Rhizophagus irregularis, R. cerebriforme, R. diaphanum and Gigaspora rosea, and their symbiotic lifestyle signature.</title>
        <authorList>
            <person name="Morin E."/>
            <person name="San Clemente H."/>
            <person name="Chen E.C.H."/>
            <person name="De La Providencia I."/>
            <person name="Hainaut M."/>
            <person name="Kuo A."/>
            <person name="Kohler A."/>
            <person name="Murat C."/>
            <person name="Tang N."/>
            <person name="Roy S."/>
            <person name="Loubradou J."/>
            <person name="Henrissat B."/>
            <person name="Grigoriev I.V."/>
            <person name="Corradi N."/>
            <person name="Roux C."/>
            <person name="Martin F.M."/>
        </authorList>
    </citation>
    <scope>NUCLEOTIDE SEQUENCE [LARGE SCALE GENOMIC DNA]</scope>
    <source>
        <strain evidence="1 2">DAOM 194757</strain>
    </source>
</reference>
<dbReference type="OrthoDB" id="120976at2759"/>
<dbReference type="Proteomes" id="UP000266673">
    <property type="component" value="Unassembled WGS sequence"/>
</dbReference>
<proteinExistence type="predicted"/>
<sequence length="103" mass="11530">MAVYYYVAQGNKGEPIEDAPFQYIELYKKYHSFETSAQNREISLRYLDNIRHSALCKNTKIISSNFQENNLGLEGGKKLAIASCKNSTLASLNNGYNNLGSKG</sequence>
<dbReference type="SUPFAM" id="SSF52047">
    <property type="entry name" value="RNI-like"/>
    <property type="match status" value="1"/>
</dbReference>
<dbReference type="Gene3D" id="3.80.10.10">
    <property type="entry name" value="Ribonuclease Inhibitor"/>
    <property type="match status" value="1"/>
</dbReference>
<keyword evidence="2" id="KW-1185">Reference proteome</keyword>
<dbReference type="InterPro" id="IPR032675">
    <property type="entry name" value="LRR_dom_sf"/>
</dbReference>
<protein>
    <submittedName>
        <fullName evidence="1">Uncharacterized protein</fullName>
    </submittedName>
</protein>
<organism evidence="1 2">
    <name type="scientific">Gigaspora rosea</name>
    <dbReference type="NCBI Taxonomy" id="44941"/>
    <lineage>
        <taxon>Eukaryota</taxon>
        <taxon>Fungi</taxon>
        <taxon>Fungi incertae sedis</taxon>
        <taxon>Mucoromycota</taxon>
        <taxon>Glomeromycotina</taxon>
        <taxon>Glomeromycetes</taxon>
        <taxon>Diversisporales</taxon>
        <taxon>Gigasporaceae</taxon>
        <taxon>Gigaspora</taxon>
    </lineage>
</organism>